<feature type="region of interest" description="Disordered" evidence="1">
    <location>
        <begin position="53"/>
        <end position="94"/>
    </location>
</feature>
<evidence type="ECO:0000313" key="2">
    <source>
        <dbReference type="Proteomes" id="UP000887566"/>
    </source>
</evidence>
<protein>
    <submittedName>
        <fullName evidence="3">Uncharacterized protein</fullName>
    </submittedName>
</protein>
<sequence>MTRTTTTTDQTQRRRPHTGCRRNRSHRSGINNPSACACARALLMIRVKNWARQSPPDNAIPSRMQPSERRPRRSARSTTSIRQPAGDAAQKSPPLHEFRYFNAPSTMMMMIIVRRLPVGPRHRKYTITDIAADRQTTADELALIAKQQSLQDDSTNR</sequence>
<accession>A0A914WM99</accession>
<name>A0A914WM99_9BILA</name>
<proteinExistence type="predicted"/>
<organism evidence="2 3">
    <name type="scientific">Plectus sambesii</name>
    <dbReference type="NCBI Taxonomy" id="2011161"/>
    <lineage>
        <taxon>Eukaryota</taxon>
        <taxon>Metazoa</taxon>
        <taxon>Ecdysozoa</taxon>
        <taxon>Nematoda</taxon>
        <taxon>Chromadorea</taxon>
        <taxon>Plectida</taxon>
        <taxon>Plectina</taxon>
        <taxon>Plectoidea</taxon>
        <taxon>Plectidae</taxon>
        <taxon>Plectus</taxon>
    </lineage>
</organism>
<evidence type="ECO:0000256" key="1">
    <source>
        <dbReference type="SAM" id="MobiDB-lite"/>
    </source>
</evidence>
<feature type="compositionally biased region" description="Basic residues" evidence="1">
    <location>
        <begin position="13"/>
        <end position="27"/>
    </location>
</feature>
<dbReference type="WBParaSite" id="PSAMB.scaffold427size51672.g5826.t1">
    <property type="protein sequence ID" value="PSAMB.scaffold427size51672.g5826.t1"/>
    <property type="gene ID" value="PSAMB.scaffold427size51672.g5826"/>
</dbReference>
<keyword evidence="2" id="KW-1185">Reference proteome</keyword>
<dbReference type="Proteomes" id="UP000887566">
    <property type="component" value="Unplaced"/>
</dbReference>
<reference evidence="3" key="1">
    <citation type="submission" date="2022-11" db="UniProtKB">
        <authorList>
            <consortium name="WormBaseParasite"/>
        </authorList>
    </citation>
    <scope>IDENTIFICATION</scope>
</reference>
<evidence type="ECO:0000313" key="3">
    <source>
        <dbReference type="WBParaSite" id="PSAMB.scaffold427size51672.g5826.t1"/>
    </source>
</evidence>
<dbReference type="AlphaFoldDB" id="A0A914WM99"/>
<feature type="region of interest" description="Disordered" evidence="1">
    <location>
        <begin position="1"/>
        <end position="33"/>
    </location>
</feature>
<feature type="compositionally biased region" description="Low complexity" evidence="1">
    <location>
        <begin position="1"/>
        <end position="10"/>
    </location>
</feature>